<proteinExistence type="predicted"/>
<accession>A0ABP7BMG4</accession>
<gene>
    <name evidence="2" type="ORF">GCM10022267_56250</name>
</gene>
<reference evidence="3" key="1">
    <citation type="journal article" date="2019" name="Int. J. Syst. Evol. Microbiol.">
        <title>The Global Catalogue of Microorganisms (GCM) 10K type strain sequencing project: providing services to taxonomists for standard genome sequencing and annotation.</title>
        <authorList>
            <consortium name="The Broad Institute Genomics Platform"/>
            <consortium name="The Broad Institute Genome Sequencing Center for Infectious Disease"/>
            <person name="Wu L."/>
            <person name="Ma J."/>
        </authorList>
    </citation>
    <scope>NUCLEOTIDE SEQUENCE [LARGE SCALE GENOMIC DNA]</scope>
    <source>
        <strain evidence="3">JCM 17494</strain>
    </source>
</reference>
<sequence>MRGEVTTRTQHPHAVLPHRGEMSSTCDQVDLHARTMQGRTDVGTDRSGSENSDLHVTPRSARHTGKIAYSIRTT</sequence>
<comment type="caution">
    <text evidence="2">The sequence shown here is derived from an EMBL/GenBank/DDBJ whole genome shotgun (WGS) entry which is preliminary data.</text>
</comment>
<evidence type="ECO:0000313" key="2">
    <source>
        <dbReference type="EMBL" id="GAA3662798.1"/>
    </source>
</evidence>
<protein>
    <submittedName>
        <fullName evidence="2">Uncharacterized protein</fullName>
    </submittedName>
</protein>
<dbReference type="EMBL" id="BAABBE010000017">
    <property type="protein sequence ID" value="GAA3662798.1"/>
    <property type="molecule type" value="Genomic_DNA"/>
</dbReference>
<name>A0ABP7BMG4_9PSEU</name>
<organism evidence="2 3">
    <name type="scientific">Lentzea roselyniae</name>
    <dbReference type="NCBI Taxonomy" id="531940"/>
    <lineage>
        <taxon>Bacteria</taxon>
        <taxon>Bacillati</taxon>
        <taxon>Actinomycetota</taxon>
        <taxon>Actinomycetes</taxon>
        <taxon>Pseudonocardiales</taxon>
        <taxon>Pseudonocardiaceae</taxon>
        <taxon>Lentzea</taxon>
    </lineage>
</organism>
<evidence type="ECO:0000256" key="1">
    <source>
        <dbReference type="SAM" id="MobiDB-lite"/>
    </source>
</evidence>
<keyword evidence="3" id="KW-1185">Reference proteome</keyword>
<evidence type="ECO:0000313" key="3">
    <source>
        <dbReference type="Proteomes" id="UP001500711"/>
    </source>
</evidence>
<dbReference type="Proteomes" id="UP001500711">
    <property type="component" value="Unassembled WGS sequence"/>
</dbReference>
<feature type="region of interest" description="Disordered" evidence="1">
    <location>
        <begin position="1"/>
        <end position="74"/>
    </location>
</feature>